<gene>
    <name evidence="3" type="ORF">GCM10012289_68060</name>
</gene>
<evidence type="ECO:0000313" key="4">
    <source>
        <dbReference type="Proteomes" id="UP000646523"/>
    </source>
</evidence>
<comment type="caution">
    <text evidence="3">The sequence shown here is derived from an EMBL/GenBank/DDBJ whole genome shotgun (WGS) entry which is preliminary data.</text>
</comment>
<accession>A0A917ZF64</accession>
<reference evidence="3" key="1">
    <citation type="journal article" date="2014" name="Int. J. Syst. Evol. Microbiol.">
        <title>Complete genome sequence of Corynebacterium casei LMG S-19264T (=DSM 44701T), isolated from a smear-ripened cheese.</title>
        <authorList>
            <consortium name="US DOE Joint Genome Institute (JGI-PGF)"/>
            <person name="Walter F."/>
            <person name="Albersmeier A."/>
            <person name="Kalinowski J."/>
            <person name="Ruckert C."/>
        </authorList>
    </citation>
    <scope>NUCLEOTIDE SEQUENCE</scope>
    <source>
        <strain evidence="3">CGMCC 4.7368</strain>
    </source>
</reference>
<name>A0A917ZF64_9ACTN</name>
<dbReference type="Proteomes" id="UP000646523">
    <property type="component" value="Unassembled WGS sequence"/>
</dbReference>
<keyword evidence="2" id="KW-0472">Membrane</keyword>
<feature type="transmembrane region" description="Helical" evidence="2">
    <location>
        <begin position="20"/>
        <end position="41"/>
    </location>
</feature>
<evidence type="ECO:0000256" key="1">
    <source>
        <dbReference type="SAM" id="MobiDB-lite"/>
    </source>
</evidence>
<keyword evidence="2" id="KW-1133">Transmembrane helix</keyword>
<reference evidence="3" key="2">
    <citation type="submission" date="2020-09" db="EMBL/GenBank/DDBJ databases">
        <authorList>
            <person name="Sun Q."/>
            <person name="Zhou Y."/>
        </authorList>
    </citation>
    <scope>NUCLEOTIDE SEQUENCE</scope>
    <source>
        <strain evidence="3">CGMCC 4.7368</strain>
    </source>
</reference>
<evidence type="ECO:0000313" key="3">
    <source>
        <dbReference type="EMBL" id="GGO80732.1"/>
    </source>
</evidence>
<keyword evidence="4" id="KW-1185">Reference proteome</keyword>
<proteinExistence type="predicted"/>
<dbReference type="EMBL" id="BMNH01000033">
    <property type="protein sequence ID" value="GGO80732.1"/>
    <property type="molecule type" value="Genomic_DNA"/>
</dbReference>
<feature type="compositionally biased region" description="Low complexity" evidence="1">
    <location>
        <begin position="69"/>
        <end position="78"/>
    </location>
</feature>
<dbReference type="AlphaFoldDB" id="A0A917ZF64"/>
<protein>
    <submittedName>
        <fullName evidence="3">Uncharacterized protein</fullName>
    </submittedName>
</protein>
<sequence>MPVMYGAPPEFPRATRSPTIILLVSGLTGLLGFLVGFFAGLGTGETSAAPAPRVTVTVEQPAEPTGSQPPAIATTGPPATTPPATSAPPGAPAGNRTLVVGVDIQPGTYRTAGPAAGQPVCYWARLKSTTARASDIIAADMPQGAATVTIAPTDKAFQTGGCAEWTRA</sequence>
<keyword evidence="2" id="KW-0812">Transmembrane</keyword>
<feature type="compositionally biased region" description="Pro residues" evidence="1">
    <location>
        <begin position="79"/>
        <end position="91"/>
    </location>
</feature>
<feature type="region of interest" description="Disordered" evidence="1">
    <location>
        <begin position="59"/>
        <end position="95"/>
    </location>
</feature>
<evidence type="ECO:0000256" key="2">
    <source>
        <dbReference type="SAM" id="Phobius"/>
    </source>
</evidence>
<organism evidence="3 4">
    <name type="scientific">Nonomuraea cavernae</name>
    <dbReference type="NCBI Taxonomy" id="2045107"/>
    <lineage>
        <taxon>Bacteria</taxon>
        <taxon>Bacillati</taxon>
        <taxon>Actinomycetota</taxon>
        <taxon>Actinomycetes</taxon>
        <taxon>Streptosporangiales</taxon>
        <taxon>Streptosporangiaceae</taxon>
        <taxon>Nonomuraea</taxon>
    </lineage>
</organism>